<dbReference type="InterPro" id="IPR029044">
    <property type="entry name" value="Nucleotide-diphossugar_trans"/>
</dbReference>
<evidence type="ECO:0000259" key="15">
    <source>
        <dbReference type="Pfam" id="PF00535"/>
    </source>
</evidence>
<dbReference type="GO" id="GO:0005789">
    <property type="term" value="C:endoplasmic reticulum membrane"/>
    <property type="evidence" value="ECO:0007669"/>
    <property type="project" value="UniProtKB-SubCell"/>
</dbReference>
<dbReference type="EMBL" id="HBUF01332403">
    <property type="protein sequence ID" value="CAG6697191.1"/>
    <property type="molecule type" value="Transcribed_RNA"/>
</dbReference>
<evidence type="ECO:0000256" key="14">
    <source>
        <dbReference type="SAM" id="Phobius"/>
    </source>
</evidence>
<dbReference type="FunFam" id="3.90.550.10:FF:000068">
    <property type="entry name" value="ALG5, dolichyl-phosphate beta-glucosyltransferase"/>
    <property type="match status" value="1"/>
</dbReference>
<dbReference type="EMBL" id="HBUF01671461">
    <property type="protein sequence ID" value="CAG6790520.1"/>
    <property type="molecule type" value="Transcribed_RNA"/>
</dbReference>
<evidence type="ECO:0000256" key="12">
    <source>
        <dbReference type="ARBA" id="ARBA00045097"/>
    </source>
</evidence>
<dbReference type="CDD" id="cd04188">
    <property type="entry name" value="DPG_synthase"/>
    <property type="match status" value="1"/>
</dbReference>
<dbReference type="Gene3D" id="3.90.550.10">
    <property type="entry name" value="Spore Coat Polysaccharide Biosynthesis Protein SpsA, Chain A"/>
    <property type="match status" value="1"/>
</dbReference>
<keyword evidence="11 14" id="KW-0472">Membrane</keyword>
<accession>A0A8D8W6X6</accession>
<dbReference type="InterPro" id="IPR035518">
    <property type="entry name" value="DPG_synthase"/>
</dbReference>
<dbReference type="EMBL" id="HBUF01671462">
    <property type="protein sequence ID" value="CAG6790521.1"/>
    <property type="molecule type" value="Transcribed_RNA"/>
</dbReference>
<evidence type="ECO:0000256" key="9">
    <source>
        <dbReference type="ARBA" id="ARBA00022968"/>
    </source>
</evidence>
<dbReference type="EMBL" id="HBUF01332401">
    <property type="protein sequence ID" value="CAG6697189.1"/>
    <property type="molecule type" value="Transcribed_RNA"/>
</dbReference>
<evidence type="ECO:0000256" key="3">
    <source>
        <dbReference type="ARBA" id="ARBA00006739"/>
    </source>
</evidence>
<dbReference type="EMBL" id="HBUF01156754">
    <property type="protein sequence ID" value="CAG6649289.1"/>
    <property type="molecule type" value="Transcribed_RNA"/>
</dbReference>
<comment type="pathway">
    <text evidence="2">Protein modification; protein glycosylation.</text>
</comment>
<dbReference type="GO" id="GO:0004581">
    <property type="term" value="F:dolichyl-phosphate beta-glucosyltransferase activity"/>
    <property type="evidence" value="ECO:0007669"/>
    <property type="project" value="UniProtKB-EC"/>
</dbReference>
<dbReference type="EC" id="2.4.1.117" evidence="4"/>
<dbReference type="PANTHER" id="PTHR10859">
    <property type="entry name" value="GLYCOSYL TRANSFERASE"/>
    <property type="match status" value="1"/>
</dbReference>
<dbReference type="EMBL" id="HBUF01156753">
    <property type="protein sequence ID" value="CAG6649287.1"/>
    <property type="molecule type" value="Transcribed_RNA"/>
</dbReference>
<organism evidence="16">
    <name type="scientific">Cacopsylla melanoneura</name>
    <dbReference type="NCBI Taxonomy" id="428564"/>
    <lineage>
        <taxon>Eukaryota</taxon>
        <taxon>Metazoa</taxon>
        <taxon>Ecdysozoa</taxon>
        <taxon>Arthropoda</taxon>
        <taxon>Hexapoda</taxon>
        <taxon>Insecta</taxon>
        <taxon>Pterygota</taxon>
        <taxon>Neoptera</taxon>
        <taxon>Paraneoptera</taxon>
        <taxon>Hemiptera</taxon>
        <taxon>Sternorrhyncha</taxon>
        <taxon>Psylloidea</taxon>
        <taxon>Psyllidae</taxon>
        <taxon>Psyllinae</taxon>
        <taxon>Cacopsylla</taxon>
    </lineage>
</organism>
<reference evidence="16" key="1">
    <citation type="submission" date="2021-05" db="EMBL/GenBank/DDBJ databases">
        <authorList>
            <person name="Alioto T."/>
            <person name="Alioto T."/>
            <person name="Gomez Garrido J."/>
        </authorList>
    </citation>
    <scope>NUCLEOTIDE SEQUENCE</scope>
</reference>
<dbReference type="EMBL" id="HBUF01360630">
    <property type="protein sequence ID" value="CAG6720514.1"/>
    <property type="molecule type" value="Transcribed_RNA"/>
</dbReference>
<keyword evidence="10 14" id="KW-1133">Transmembrane helix</keyword>
<dbReference type="AlphaFoldDB" id="A0A8D8W6X6"/>
<evidence type="ECO:0000313" key="16">
    <source>
        <dbReference type="EMBL" id="CAG6649292.1"/>
    </source>
</evidence>
<feature type="transmembrane region" description="Helical" evidence="14">
    <location>
        <begin position="6"/>
        <end position="30"/>
    </location>
</feature>
<dbReference type="EMBL" id="HBUF01671463">
    <property type="protein sequence ID" value="CAG6790522.1"/>
    <property type="molecule type" value="Transcribed_RNA"/>
</dbReference>
<proteinExistence type="inferred from homology"/>
<keyword evidence="6 16" id="KW-0808">Transferase</keyword>
<name>A0A8D8W6X6_9HEMI</name>
<comment type="catalytic activity">
    <reaction evidence="12">
        <text>a di-trans,poly-cis-dolichyl phosphate + UDP-alpha-D-glucose = a di-trans,poly-cis-dolichyl beta-D-glucosyl phosphate + UDP</text>
        <dbReference type="Rhea" id="RHEA:15401"/>
        <dbReference type="Rhea" id="RHEA-COMP:19498"/>
        <dbReference type="Rhea" id="RHEA-COMP:19502"/>
        <dbReference type="ChEBI" id="CHEBI:57525"/>
        <dbReference type="ChEBI" id="CHEBI:57683"/>
        <dbReference type="ChEBI" id="CHEBI:58223"/>
        <dbReference type="ChEBI" id="CHEBI:58885"/>
        <dbReference type="EC" id="2.4.1.117"/>
    </reaction>
    <physiologicalReaction direction="left-to-right" evidence="12">
        <dbReference type="Rhea" id="RHEA:15402"/>
    </physiologicalReaction>
</comment>
<keyword evidence="7 14" id="KW-0812">Transmembrane</keyword>
<comment type="subcellular location">
    <subcellularLocation>
        <location evidence="1">Endoplasmic reticulum membrane</location>
        <topology evidence="1">Single-pass membrane protein</topology>
    </subcellularLocation>
</comment>
<keyword evidence="8" id="KW-0256">Endoplasmic reticulum</keyword>
<evidence type="ECO:0000256" key="4">
    <source>
        <dbReference type="ARBA" id="ARBA00012583"/>
    </source>
</evidence>
<dbReference type="PANTHER" id="PTHR10859:SF91">
    <property type="entry name" value="DOLICHYL-PHOSPHATE BETA-GLUCOSYLTRANSFERASE"/>
    <property type="match status" value="1"/>
</dbReference>
<dbReference type="GO" id="GO:0006487">
    <property type="term" value="P:protein N-linked glycosylation"/>
    <property type="evidence" value="ECO:0007669"/>
    <property type="project" value="TreeGrafter"/>
</dbReference>
<dbReference type="Pfam" id="PF00535">
    <property type="entry name" value="Glycos_transf_2"/>
    <property type="match status" value="1"/>
</dbReference>
<protein>
    <recommendedName>
        <fullName evidence="13">Dolichyl-phosphate beta-glucosyltransferase</fullName>
        <ecNumber evidence="4">2.4.1.117</ecNumber>
    </recommendedName>
</protein>
<feature type="domain" description="Glycosyltransferase 2-like" evidence="15">
    <location>
        <begin position="75"/>
        <end position="259"/>
    </location>
</feature>
<evidence type="ECO:0000256" key="10">
    <source>
        <dbReference type="ARBA" id="ARBA00022989"/>
    </source>
</evidence>
<evidence type="ECO:0000256" key="6">
    <source>
        <dbReference type="ARBA" id="ARBA00022679"/>
    </source>
</evidence>
<evidence type="ECO:0000256" key="5">
    <source>
        <dbReference type="ARBA" id="ARBA00022676"/>
    </source>
</evidence>
<dbReference type="EMBL" id="HBUF01332402">
    <property type="protein sequence ID" value="CAG6697190.1"/>
    <property type="molecule type" value="Transcribed_RNA"/>
</dbReference>
<evidence type="ECO:0000256" key="2">
    <source>
        <dbReference type="ARBA" id="ARBA00004922"/>
    </source>
</evidence>
<evidence type="ECO:0000256" key="8">
    <source>
        <dbReference type="ARBA" id="ARBA00022824"/>
    </source>
</evidence>
<dbReference type="EMBL" id="HBUF01360631">
    <property type="protein sequence ID" value="CAG6720515.1"/>
    <property type="molecule type" value="Transcribed_RNA"/>
</dbReference>
<evidence type="ECO:0000256" key="13">
    <source>
        <dbReference type="ARBA" id="ARBA00070518"/>
    </source>
</evidence>
<sequence>MSDSEALFTEFEIHCYIVLFLVCGILSYAYKKLKSNNPFPDIAFISKEERVFLDVKSGQEKDFPSLEEEPSVSLSVIVPAYNEQDRLRPMLDETIDFLDKRKHKFPTFQYEIIVVSDGSTDKTMQVVHEYTEKYGADLVRGLKLLQNRGKGGAVTLGTKCARGALILFADADGATKFADLEKLEDKLKEMTDSDYLHDRSNAAGCDAVMVGSRAHLEELANVQRSFFRNVLMKGFHFIVWFTGVRTIKDTQCGFKLFTRKSALQLFSSIHVSRWAFDVELLFIAEVLTIPMAEISVNWTEIEGSKIIPVFSWLQMGWDVLLIWLHYTLGLWKIKALQNK</sequence>
<evidence type="ECO:0000256" key="11">
    <source>
        <dbReference type="ARBA" id="ARBA00023136"/>
    </source>
</evidence>
<keyword evidence="5" id="KW-0328">Glycosyltransferase</keyword>
<dbReference type="EMBL" id="HBUF01156755">
    <property type="protein sequence ID" value="CAG6649292.1"/>
    <property type="molecule type" value="Transcribed_RNA"/>
</dbReference>
<evidence type="ECO:0000256" key="7">
    <source>
        <dbReference type="ARBA" id="ARBA00022692"/>
    </source>
</evidence>
<keyword evidence="9" id="KW-0735">Signal-anchor</keyword>
<dbReference type="InterPro" id="IPR001173">
    <property type="entry name" value="Glyco_trans_2-like"/>
</dbReference>
<comment type="similarity">
    <text evidence="3">Belongs to the glycosyltransferase 2 family.</text>
</comment>
<evidence type="ECO:0000256" key="1">
    <source>
        <dbReference type="ARBA" id="ARBA00004389"/>
    </source>
</evidence>
<dbReference type="SUPFAM" id="SSF53448">
    <property type="entry name" value="Nucleotide-diphospho-sugar transferases"/>
    <property type="match status" value="1"/>
</dbReference>